<dbReference type="InterPro" id="IPR003439">
    <property type="entry name" value="ABC_transporter-like_ATP-bd"/>
</dbReference>
<gene>
    <name evidence="10" type="ORF">FHG85_01335</name>
</gene>
<keyword evidence="7 8" id="KW-0472">Membrane</keyword>
<dbReference type="Proteomes" id="UP000500961">
    <property type="component" value="Chromosome"/>
</dbReference>
<dbReference type="Pfam" id="PF05099">
    <property type="entry name" value="TerB"/>
    <property type="match status" value="1"/>
</dbReference>
<dbReference type="Pfam" id="PF00005">
    <property type="entry name" value="ABC_tran"/>
    <property type="match status" value="1"/>
</dbReference>
<feature type="domain" description="ABC transporter" evidence="9">
    <location>
        <begin position="254"/>
        <end position="494"/>
    </location>
</feature>
<dbReference type="Pfam" id="PF01061">
    <property type="entry name" value="ABC2_membrane"/>
    <property type="match status" value="1"/>
</dbReference>
<feature type="transmembrane region" description="Helical" evidence="8">
    <location>
        <begin position="701"/>
        <end position="723"/>
    </location>
</feature>
<feature type="transmembrane region" description="Helical" evidence="8">
    <location>
        <begin position="626"/>
        <end position="648"/>
    </location>
</feature>
<feature type="transmembrane region" description="Helical" evidence="8">
    <location>
        <begin position="668"/>
        <end position="689"/>
    </location>
</feature>
<feature type="transmembrane region" description="Helical" evidence="8">
    <location>
        <begin position="729"/>
        <end position="752"/>
    </location>
</feature>
<sequence>MSEEILKALMQLFAIIAKQDEGVELKERDYVVNFLTQQLNDEAVKEYINLFDQHAGLLDKTEGSDNGEQKKKRKLTSVKDSVRILGICKKINKTLTQKQKIVVLVRLYELINADRKFSEQRMAIINTVAEVFKLTKDEISDIENFVIKNQPEELDIPSILTIHDKPFTGKNCKHIAAEALDGFIYILQIKSEDLYFLRYTGNEDVYLNGLPIHNRRIYLFASGSSLKLPKGKPVYYTDVVAHFLADSTSIRISYKVENVGYKFKTGDIGLRNISFSEGHGKLVGIMGASGAGKTTLLNVLAGIEKPTTGRVIVNGYDLHDEKEKLEGVIGVIPQDDLLIEELTVFENLYYNAKLCFKDKTEEELVALVEKTLANLGLLERKDLKVGSPLNKMISGGQRKRLNIALELIREPSILFVDEPTSGLSSRDSENVMDLLRELTLKGKLIFVVIHQPSSDIYKMFDNMIILDTGGYMIYYGNPVEAVMYFKRLDMQINSDVGECPVCGNVNPELIFNIIEARVVDEFGRYTPTRKVSPQKWEELFHENIKPTPIPDENAEPPKTLNIPSRLKQFFIYTKRDFMSKISNTQYIILNLLETPILAFILAYVIRYIADPNSDVYIFSENENIPIFIFMALIVALFIGLTVSAEEIFKDRKILKREAFLNLSRSSYLFSKIAILVLLSAIQTATFVLIANSILGIRGMYFDYWLVLFSTAVCANLLGLNISATFNSAITIYIVIPLLMIPMMVLSGAMFSFEKLNRAVGSFNRVPLIAEFMPTKWGYEALVVHQYKDNEFQKIFYDIDKVINSANYKISYYIDELEKRVTDLVDLLPQKDNPEVREQITERVAVLRNSIYKETSFESPSVTFDYLNKLTPDSIDETTIYALFDYLELLKRHYSDIYNTQSQKRDRMIAYLVKNNRELYEAKKQAYQNESLTDLVRKTFEKNKVVQYGNELVQQNDPIYRDPIPRNLLDFRSHFLAPRKHFLGMYFDTFWFNLAIIWLMTIILYITLYYETLKKIIDYFGKIKIPALKN</sequence>
<evidence type="ECO:0000256" key="1">
    <source>
        <dbReference type="ARBA" id="ARBA00004141"/>
    </source>
</evidence>
<keyword evidence="6 8" id="KW-1133">Transmembrane helix</keyword>
<keyword evidence="4" id="KW-0547">Nucleotide-binding</keyword>
<reference evidence="10 11" key="1">
    <citation type="submission" date="2019-07" db="EMBL/GenBank/DDBJ databases">
        <title>Thalassofilum flectens gen. nov., sp. nov., a novel moderate thermophilic anaerobe from a shallow sea hot spring in Kunashir Island (Russia), representing a new family in the order Bacteroidales, and proposal of Thalassofilacea fam. nov.</title>
        <authorList>
            <person name="Kochetkova T.V."/>
            <person name="Podosokorskaya O.A."/>
            <person name="Novikov A."/>
            <person name="Elcheninov A.G."/>
            <person name="Toshchakov S.V."/>
            <person name="Kublanov I.V."/>
        </authorList>
    </citation>
    <scope>NUCLEOTIDE SEQUENCE [LARGE SCALE GENOMIC DNA]</scope>
    <source>
        <strain evidence="10 11">38-H</strain>
    </source>
</reference>
<dbReference type="Gene3D" id="3.40.50.300">
    <property type="entry name" value="P-loop containing nucleotide triphosphate hydrolases"/>
    <property type="match status" value="1"/>
</dbReference>
<dbReference type="GO" id="GO:0005524">
    <property type="term" value="F:ATP binding"/>
    <property type="evidence" value="ECO:0007669"/>
    <property type="project" value="UniProtKB-KW"/>
</dbReference>
<dbReference type="InterPro" id="IPR003593">
    <property type="entry name" value="AAA+_ATPase"/>
</dbReference>
<keyword evidence="2" id="KW-0813">Transport</keyword>
<keyword evidence="3 8" id="KW-0812">Transmembrane</keyword>
<dbReference type="PANTHER" id="PTHR48041:SF139">
    <property type="entry name" value="PROTEIN SCARLET"/>
    <property type="match status" value="1"/>
</dbReference>
<name>A0A7D4CPR9_9BACT</name>
<evidence type="ECO:0000256" key="3">
    <source>
        <dbReference type="ARBA" id="ARBA00022692"/>
    </source>
</evidence>
<dbReference type="InterPro" id="IPR043926">
    <property type="entry name" value="ABCG_dom"/>
</dbReference>
<dbReference type="Pfam" id="PF19055">
    <property type="entry name" value="ABC2_membrane_7"/>
    <property type="match status" value="1"/>
</dbReference>
<dbReference type="InterPro" id="IPR007791">
    <property type="entry name" value="DjlA_N"/>
</dbReference>
<dbReference type="InterPro" id="IPR017871">
    <property type="entry name" value="ABC_transporter-like_CS"/>
</dbReference>
<feature type="transmembrane region" description="Helical" evidence="8">
    <location>
        <begin position="989"/>
        <end position="1009"/>
    </location>
</feature>
<dbReference type="PROSITE" id="PS50893">
    <property type="entry name" value="ABC_TRANSPORTER_2"/>
    <property type="match status" value="1"/>
</dbReference>
<proteinExistence type="predicted"/>
<dbReference type="RefSeq" id="WP_173072481.1">
    <property type="nucleotide sequence ID" value="NZ_CP041345.1"/>
</dbReference>
<evidence type="ECO:0000256" key="8">
    <source>
        <dbReference type="SAM" id="Phobius"/>
    </source>
</evidence>
<keyword evidence="5 10" id="KW-0067">ATP-binding</keyword>
<dbReference type="InterPro" id="IPR013525">
    <property type="entry name" value="ABC2_TM"/>
</dbReference>
<dbReference type="EMBL" id="CP041345">
    <property type="protein sequence ID" value="QKG78965.1"/>
    <property type="molecule type" value="Genomic_DNA"/>
</dbReference>
<dbReference type="KEGG" id="ttz:FHG85_01335"/>
<dbReference type="PANTHER" id="PTHR48041">
    <property type="entry name" value="ABC TRANSPORTER G FAMILY MEMBER 28"/>
    <property type="match status" value="1"/>
</dbReference>
<accession>A0A7D4CPR9</accession>
<evidence type="ECO:0000256" key="7">
    <source>
        <dbReference type="ARBA" id="ARBA00023136"/>
    </source>
</evidence>
<evidence type="ECO:0000256" key="4">
    <source>
        <dbReference type="ARBA" id="ARBA00022741"/>
    </source>
</evidence>
<evidence type="ECO:0000256" key="6">
    <source>
        <dbReference type="ARBA" id="ARBA00022989"/>
    </source>
</evidence>
<evidence type="ECO:0000313" key="10">
    <source>
        <dbReference type="EMBL" id="QKG78965.1"/>
    </source>
</evidence>
<dbReference type="SUPFAM" id="SSF158682">
    <property type="entry name" value="TerB-like"/>
    <property type="match status" value="1"/>
</dbReference>
<feature type="transmembrane region" description="Helical" evidence="8">
    <location>
        <begin position="586"/>
        <end position="605"/>
    </location>
</feature>
<dbReference type="SUPFAM" id="SSF52540">
    <property type="entry name" value="P-loop containing nucleoside triphosphate hydrolases"/>
    <property type="match status" value="1"/>
</dbReference>
<keyword evidence="11" id="KW-1185">Reference proteome</keyword>
<dbReference type="InterPro" id="IPR027417">
    <property type="entry name" value="P-loop_NTPase"/>
</dbReference>
<comment type="subcellular location">
    <subcellularLocation>
        <location evidence="1">Membrane</location>
        <topology evidence="1">Multi-pass membrane protein</topology>
    </subcellularLocation>
</comment>
<dbReference type="GO" id="GO:0016020">
    <property type="term" value="C:membrane"/>
    <property type="evidence" value="ECO:0007669"/>
    <property type="project" value="UniProtKB-SubCell"/>
</dbReference>
<evidence type="ECO:0000313" key="11">
    <source>
        <dbReference type="Proteomes" id="UP000500961"/>
    </source>
</evidence>
<evidence type="ECO:0000259" key="9">
    <source>
        <dbReference type="PROSITE" id="PS50893"/>
    </source>
</evidence>
<dbReference type="GO" id="GO:0016887">
    <property type="term" value="F:ATP hydrolysis activity"/>
    <property type="evidence" value="ECO:0007669"/>
    <property type="project" value="InterPro"/>
</dbReference>
<dbReference type="AlphaFoldDB" id="A0A7D4CPR9"/>
<dbReference type="GO" id="GO:0140359">
    <property type="term" value="F:ABC-type transporter activity"/>
    <property type="evidence" value="ECO:0007669"/>
    <property type="project" value="InterPro"/>
</dbReference>
<protein>
    <submittedName>
        <fullName evidence="10">ATP-binding cassette domain-containing protein</fullName>
    </submittedName>
</protein>
<evidence type="ECO:0000256" key="2">
    <source>
        <dbReference type="ARBA" id="ARBA00022448"/>
    </source>
</evidence>
<dbReference type="InterPro" id="IPR029024">
    <property type="entry name" value="TerB-like"/>
</dbReference>
<evidence type="ECO:0000256" key="5">
    <source>
        <dbReference type="ARBA" id="ARBA00022840"/>
    </source>
</evidence>
<dbReference type="Gene3D" id="1.10.3680.10">
    <property type="entry name" value="TerB-like"/>
    <property type="match status" value="1"/>
</dbReference>
<organism evidence="10 11">
    <name type="scientific">Tenuifilum thalassicum</name>
    <dbReference type="NCBI Taxonomy" id="2590900"/>
    <lineage>
        <taxon>Bacteria</taxon>
        <taxon>Pseudomonadati</taxon>
        <taxon>Bacteroidota</taxon>
        <taxon>Bacteroidia</taxon>
        <taxon>Bacteroidales</taxon>
        <taxon>Tenuifilaceae</taxon>
        <taxon>Tenuifilum</taxon>
    </lineage>
</organism>
<dbReference type="SMART" id="SM00382">
    <property type="entry name" value="AAA"/>
    <property type="match status" value="1"/>
</dbReference>
<dbReference type="PROSITE" id="PS00211">
    <property type="entry name" value="ABC_TRANSPORTER_1"/>
    <property type="match status" value="1"/>
</dbReference>
<dbReference type="InterPro" id="IPR050352">
    <property type="entry name" value="ABCG_transporters"/>
</dbReference>